<dbReference type="PRINTS" id="PR00502">
    <property type="entry name" value="NUDIXFAMILY"/>
</dbReference>
<dbReference type="AlphaFoldDB" id="A0A7S8C2F4"/>
<proteinExistence type="inferred from homology"/>
<dbReference type="GO" id="GO:0016787">
    <property type="term" value="F:hydrolase activity"/>
    <property type="evidence" value="ECO:0007669"/>
    <property type="project" value="UniProtKB-KW"/>
</dbReference>
<keyword evidence="2 3" id="KW-0378">Hydrolase</keyword>
<dbReference type="PANTHER" id="PTHR43736">
    <property type="entry name" value="ADP-RIBOSE PYROPHOSPHATASE"/>
    <property type="match status" value="1"/>
</dbReference>
<accession>A0A7S8C2F4</accession>
<evidence type="ECO:0000259" key="4">
    <source>
        <dbReference type="PROSITE" id="PS51462"/>
    </source>
</evidence>
<dbReference type="InterPro" id="IPR015797">
    <property type="entry name" value="NUDIX_hydrolase-like_dom_sf"/>
</dbReference>
<comment type="cofactor">
    <cofactor evidence="1">
        <name>Mg(2+)</name>
        <dbReference type="ChEBI" id="CHEBI:18420"/>
    </cofactor>
</comment>
<reference evidence="5 6" key="1">
    <citation type="submission" date="2020-06" db="EMBL/GenBank/DDBJ databases">
        <title>Genome sequence of 2 isolates from Red Sea Mangroves.</title>
        <authorList>
            <person name="Sefrji F."/>
            <person name="Michoud G."/>
            <person name="Merlino G."/>
            <person name="Daffonchio D."/>
        </authorList>
    </citation>
    <scope>NUCLEOTIDE SEQUENCE [LARGE SCALE GENOMIC DNA]</scope>
    <source>
        <strain evidence="5 6">R1DC25</strain>
    </source>
</reference>
<dbReference type="RefSeq" id="WP_213163312.1">
    <property type="nucleotide sequence ID" value="NZ_CP058214.1"/>
</dbReference>
<dbReference type="InterPro" id="IPR000086">
    <property type="entry name" value="NUDIX_hydrolase_dom"/>
</dbReference>
<dbReference type="InterPro" id="IPR020084">
    <property type="entry name" value="NUDIX_hydrolase_CS"/>
</dbReference>
<evidence type="ECO:0000313" key="5">
    <source>
        <dbReference type="EMBL" id="QPC42082.1"/>
    </source>
</evidence>
<dbReference type="KEGG" id="kmn:HW532_04780"/>
<evidence type="ECO:0000256" key="3">
    <source>
        <dbReference type="RuleBase" id="RU003476"/>
    </source>
</evidence>
<sequence>MTTEPAPRLAVSACVWHGDRVLLARRGKEPARGLWSLPGGHVHWGETLLEAARRELAEETGVTAGLDCPARCIDIIRRGGDGLVSHHYVLAVFSGPWLAGTARAGDDADAVRWVRPDEIPGLPMTEGTAEVIADVLRAR</sequence>
<dbReference type="PROSITE" id="PS00893">
    <property type="entry name" value="NUDIX_BOX"/>
    <property type="match status" value="1"/>
</dbReference>
<dbReference type="Pfam" id="PF00293">
    <property type="entry name" value="NUDIX"/>
    <property type="match status" value="1"/>
</dbReference>
<gene>
    <name evidence="5" type="ORF">HW532_04780</name>
</gene>
<evidence type="ECO:0000256" key="2">
    <source>
        <dbReference type="ARBA" id="ARBA00022801"/>
    </source>
</evidence>
<keyword evidence="6" id="KW-1185">Reference proteome</keyword>
<comment type="similarity">
    <text evidence="3">Belongs to the Nudix hydrolase family.</text>
</comment>
<dbReference type="PANTHER" id="PTHR43736:SF1">
    <property type="entry name" value="DIHYDRONEOPTERIN TRIPHOSPHATE DIPHOSPHATASE"/>
    <property type="match status" value="1"/>
</dbReference>
<dbReference type="EMBL" id="CP058214">
    <property type="protein sequence ID" value="QPC42082.1"/>
    <property type="molecule type" value="Genomic_DNA"/>
</dbReference>
<dbReference type="CDD" id="cd04673">
    <property type="entry name" value="NUDIX_ADPRase"/>
    <property type="match status" value="1"/>
</dbReference>
<dbReference type="PROSITE" id="PS51462">
    <property type="entry name" value="NUDIX"/>
    <property type="match status" value="1"/>
</dbReference>
<organism evidence="5 6">
    <name type="scientific">Kaustia mangrovi</name>
    <dbReference type="NCBI Taxonomy" id="2593653"/>
    <lineage>
        <taxon>Bacteria</taxon>
        <taxon>Pseudomonadati</taxon>
        <taxon>Pseudomonadota</taxon>
        <taxon>Alphaproteobacteria</taxon>
        <taxon>Hyphomicrobiales</taxon>
        <taxon>Parvibaculaceae</taxon>
        <taxon>Kaustia</taxon>
    </lineage>
</organism>
<dbReference type="SUPFAM" id="SSF55811">
    <property type="entry name" value="Nudix"/>
    <property type="match status" value="1"/>
</dbReference>
<dbReference type="Proteomes" id="UP000593594">
    <property type="component" value="Chromosome"/>
</dbReference>
<protein>
    <submittedName>
        <fullName evidence="5">NUDIX hydrolase</fullName>
    </submittedName>
</protein>
<feature type="domain" description="Nudix hydrolase" evidence="4">
    <location>
        <begin position="6"/>
        <end position="136"/>
    </location>
</feature>
<dbReference type="Gene3D" id="3.90.79.10">
    <property type="entry name" value="Nucleoside Triphosphate Pyrophosphohydrolase"/>
    <property type="match status" value="1"/>
</dbReference>
<evidence type="ECO:0000313" key="6">
    <source>
        <dbReference type="Proteomes" id="UP000593594"/>
    </source>
</evidence>
<dbReference type="InterPro" id="IPR020476">
    <property type="entry name" value="Nudix_hydrolase"/>
</dbReference>
<name>A0A7S8C2F4_9HYPH</name>
<evidence type="ECO:0000256" key="1">
    <source>
        <dbReference type="ARBA" id="ARBA00001946"/>
    </source>
</evidence>